<dbReference type="RefSeq" id="WP_109645904.1">
    <property type="nucleotide sequence ID" value="NZ_QGGB01000004.1"/>
</dbReference>
<gene>
    <name evidence="4" type="ORF">DDZ15_05400</name>
</gene>
<accession>A0A316U277</accession>
<sequence length="111" mass="12720">MDPRYVPKSVDVSNSDQQLTIVWKDGETSNFPLFGLRKNCPCVSCRGGHDKMGRFEPELFRVDPPRSYKIVKAQPIGNHALKITWDDGHDAGMYRWDLLREMGTYTESSLD</sequence>
<name>A0A316U277_9BACT</name>
<dbReference type="OrthoDB" id="9794178at2"/>
<keyword evidence="2" id="KW-0408">Iron</keyword>
<dbReference type="Proteomes" id="UP000245533">
    <property type="component" value="Unassembled WGS sequence"/>
</dbReference>
<feature type="domain" description="Gamma-butyrobetaine hydroxylase-like N-terminal" evidence="3">
    <location>
        <begin position="12"/>
        <end position="100"/>
    </location>
</feature>
<reference evidence="4 5" key="1">
    <citation type="submission" date="2018-05" db="EMBL/GenBank/DDBJ databases">
        <title>Rhodohalobacter halophilus gen. nov., sp. nov., a moderately halophilic member of the family Balneolaceae.</title>
        <authorList>
            <person name="Liu Z.-W."/>
        </authorList>
    </citation>
    <scope>NUCLEOTIDE SEQUENCE [LARGE SCALE GENOMIC DNA]</scope>
    <source>
        <strain evidence="4 5">8A47</strain>
    </source>
</reference>
<keyword evidence="1" id="KW-0479">Metal-binding</keyword>
<dbReference type="InterPro" id="IPR010376">
    <property type="entry name" value="GBBH-like_N"/>
</dbReference>
<dbReference type="PANTHER" id="PTHR35303">
    <property type="entry name" value="OS02G0197800 PROTEIN"/>
    <property type="match status" value="1"/>
</dbReference>
<dbReference type="Gene3D" id="3.30.2020.30">
    <property type="match status" value="1"/>
</dbReference>
<evidence type="ECO:0000313" key="4">
    <source>
        <dbReference type="EMBL" id="PWN07236.1"/>
    </source>
</evidence>
<proteinExistence type="predicted"/>
<comment type="caution">
    <text evidence="4">The sequence shown here is derived from an EMBL/GenBank/DDBJ whole genome shotgun (WGS) entry which is preliminary data.</text>
</comment>
<dbReference type="Pfam" id="PF06155">
    <property type="entry name" value="GBBH-like_N"/>
    <property type="match status" value="1"/>
</dbReference>
<protein>
    <submittedName>
        <fullName evidence="4">DUF971 domain-containing protein</fullName>
    </submittedName>
</protein>
<evidence type="ECO:0000313" key="5">
    <source>
        <dbReference type="Proteomes" id="UP000245533"/>
    </source>
</evidence>
<dbReference type="AlphaFoldDB" id="A0A316U277"/>
<dbReference type="InterPro" id="IPR038492">
    <property type="entry name" value="GBBH-like_N_sf"/>
</dbReference>
<dbReference type="EMBL" id="QGGB01000004">
    <property type="protein sequence ID" value="PWN07236.1"/>
    <property type="molecule type" value="Genomic_DNA"/>
</dbReference>
<evidence type="ECO:0000259" key="3">
    <source>
        <dbReference type="Pfam" id="PF06155"/>
    </source>
</evidence>
<evidence type="ECO:0000256" key="1">
    <source>
        <dbReference type="ARBA" id="ARBA00022723"/>
    </source>
</evidence>
<organism evidence="4 5">
    <name type="scientific">Rhodohalobacter mucosus</name>
    <dbReference type="NCBI Taxonomy" id="2079485"/>
    <lineage>
        <taxon>Bacteria</taxon>
        <taxon>Pseudomonadati</taxon>
        <taxon>Balneolota</taxon>
        <taxon>Balneolia</taxon>
        <taxon>Balneolales</taxon>
        <taxon>Balneolaceae</taxon>
        <taxon>Rhodohalobacter</taxon>
    </lineage>
</organism>
<keyword evidence="5" id="KW-1185">Reference proteome</keyword>
<evidence type="ECO:0000256" key="2">
    <source>
        <dbReference type="ARBA" id="ARBA00023004"/>
    </source>
</evidence>
<dbReference type="GO" id="GO:0046872">
    <property type="term" value="F:metal ion binding"/>
    <property type="evidence" value="ECO:0007669"/>
    <property type="project" value="UniProtKB-KW"/>
</dbReference>